<name>A0A939TAI0_9ACTN</name>
<gene>
    <name evidence="2" type="ORF">J4573_18470</name>
</gene>
<evidence type="ECO:0000256" key="1">
    <source>
        <dbReference type="SAM" id="MobiDB-lite"/>
    </source>
</evidence>
<dbReference type="RefSeq" id="WP_208256922.1">
    <property type="nucleotide sequence ID" value="NZ_JAGEOJ010000007.1"/>
</dbReference>
<keyword evidence="3" id="KW-1185">Reference proteome</keyword>
<feature type="region of interest" description="Disordered" evidence="1">
    <location>
        <begin position="64"/>
        <end position="102"/>
    </location>
</feature>
<dbReference type="Proteomes" id="UP000669179">
    <property type="component" value="Unassembled WGS sequence"/>
</dbReference>
<protein>
    <submittedName>
        <fullName evidence="2">Uncharacterized protein</fullName>
    </submittedName>
</protein>
<dbReference type="AlphaFoldDB" id="A0A939TAI0"/>
<accession>A0A939TAI0</accession>
<sequence length="102" mass="10803">MSRDNHSGLRCPHCQAALTLVPAAPGKASTATAPAPISLVLRDEQSPPPVAEVLADYASRVRDGTTAARGAAKVRASLDRARQKETTRRATQRAARQGFRTA</sequence>
<proteinExistence type="predicted"/>
<evidence type="ECO:0000313" key="2">
    <source>
        <dbReference type="EMBL" id="MBO2449095.1"/>
    </source>
</evidence>
<evidence type="ECO:0000313" key="3">
    <source>
        <dbReference type="Proteomes" id="UP000669179"/>
    </source>
</evidence>
<dbReference type="EMBL" id="JAGEOJ010000007">
    <property type="protein sequence ID" value="MBO2449095.1"/>
    <property type="molecule type" value="Genomic_DNA"/>
</dbReference>
<feature type="compositionally biased region" description="Basic and acidic residues" evidence="1">
    <location>
        <begin position="76"/>
        <end position="88"/>
    </location>
</feature>
<reference evidence="2" key="1">
    <citation type="submission" date="2021-03" db="EMBL/GenBank/DDBJ databases">
        <authorList>
            <person name="Kanchanasin P."/>
            <person name="Saeng-In P."/>
            <person name="Phongsopitanun W."/>
            <person name="Yuki M."/>
            <person name="Kudo T."/>
            <person name="Ohkuma M."/>
            <person name="Tanasupawat S."/>
        </authorList>
    </citation>
    <scope>NUCLEOTIDE SEQUENCE</scope>
    <source>
        <strain evidence="2">GKU 128</strain>
    </source>
</reference>
<feature type="compositionally biased region" description="Low complexity" evidence="1">
    <location>
        <begin position="92"/>
        <end position="102"/>
    </location>
</feature>
<organism evidence="2 3">
    <name type="scientific">Actinomadura barringtoniae</name>
    <dbReference type="NCBI Taxonomy" id="1427535"/>
    <lineage>
        <taxon>Bacteria</taxon>
        <taxon>Bacillati</taxon>
        <taxon>Actinomycetota</taxon>
        <taxon>Actinomycetes</taxon>
        <taxon>Streptosporangiales</taxon>
        <taxon>Thermomonosporaceae</taxon>
        <taxon>Actinomadura</taxon>
    </lineage>
</organism>
<comment type="caution">
    <text evidence="2">The sequence shown here is derived from an EMBL/GenBank/DDBJ whole genome shotgun (WGS) entry which is preliminary data.</text>
</comment>